<dbReference type="AlphaFoldDB" id="X1PQZ4"/>
<organism evidence="1">
    <name type="scientific">marine sediment metagenome</name>
    <dbReference type="NCBI Taxonomy" id="412755"/>
    <lineage>
        <taxon>unclassified sequences</taxon>
        <taxon>metagenomes</taxon>
        <taxon>ecological metagenomes</taxon>
    </lineage>
</organism>
<gene>
    <name evidence="1" type="ORF">S06H3_53758</name>
</gene>
<sequence length="34" mass="3962">MVFYNHFVSEGKLFEFLGAADVYVTPYLCEEQLT</sequence>
<proteinExistence type="predicted"/>
<feature type="non-terminal residue" evidence="1">
    <location>
        <position position="34"/>
    </location>
</feature>
<name>X1PQZ4_9ZZZZ</name>
<comment type="caution">
    <text evidence="1">The sequence shown here is derived from an EMBL/GenBank/DDBJ whole genome shotgun (WGS) entry which is preliminary data.</text>
</comment>
<dbReference type="EMBL" id="BARV01034308">
    <property type="protein sequence ID" value="GAI58253.1"/>
    <property type="molecule type" value="Genomic_DNA"/>
</dbReference>
<protein>
    <submittedName>
        <fullName evidence="1">Uncharacterized protein</fullName>
    </submittedName>
</protein>
<accession>X1PQZ4</accession>
<evidence type="ECO:0000313" key="1">
    <source>
        <dbReference type="EMBL" id="GAI58253.1"/>
    </source>
</evidence>
<reference evidence="1" key="1">
    <citation type="journal article" date="2014" name="Front. Microbiol.">
        <title>High frequency of phylogenetically diverse reductive dehalogenase-homologous genes in deep subseafloor sedimentary metagenomes.</title>
        <authorList>
            <person name="Kawai M."/>
            <person name="Futagami T."/>
            <person name="Toyoda A."/>
            <person name="Takaki Y."/>
            <person name="Nishi S."/>
            <person name="Hori S."/>
            <person name="Arai W."/>
            <person name="Tsubouchi T."/>
            <person name="Morono Y."/>
            <person name="Uchiyama I."/>
            <person name="Ito T."/>
            <person name="Fujiyama A."/>
            <person name="Inagaki F."/>
            <person name="Takami H."/>
        </authorList>
    </citation>
    <scope>NUCLEOTIDE SEQUENCE</scope>
    <source>
        <strain evidence="1">Expedition CK06-06</strain>
    </source>
</reference>